<protein>
    <submittedName>
        <fullName evidence="2">Uncharacterized protein</fullName>
    </submittedName>
</protein>
<feature type="compositionally biased region" description="Low complexity" evidence="1">
    <location>
        <begin position="7"/>
        <end position="24"/>
    </location>
</feature>
<feature type="compositionally biased region" description="Polar residues" evidence="1">
    <location>
        <begin position="36"/>
        <end position="48"/>
    </location>
</feature>
<gene>
    <name evidence="3" type="ORF">D6C78_05129</name>
    <name evidence="2" type="ORF">D6D24_06642</name>
</gene>
<feature type="compositionally biased region" description="Gly residues" evidence="1">
    <location>
        <begin position="77"/>
        <end position="90"/>
    </location>
</feature>
<dbReference type="EMBL" id="QZAJ01000284">
    <property type="protein sequence ID" value="THW12353.1"/>
    <property type="molecule type" value="Genomic_DNA"/>
</dbReference>
<dbReference type="AlphaFoldDB" id="A0A4S8VK87"/>
<feature type="region of interest" description="Disordered" evidence="1">
    <location>
        <begin position="1"/>
        <end position="99"/>
    </location>
</feature>
<comment type="caution">
    <text evidence="2">The sequence shown here is derived from an EMBL/GenBank/DDBJ whole genome shotgun (WGS) entry which is preliminary data.</text>
</comment>
<evidence type="ECO:0000313" key="2">
    <source>
        <dbReference type="EMBL" id="THW12353.1"/>
    </source>
</evidence>
<feature type="compositionally biased region" description="Basic and acidic residues" evidence="1">
    <location>
        <begin position="54"/>
        <end position="69"/>
    </location>
</feature>
<name>A0A4S8VK87_AURPU</name>
<sequence length="99" mass="9380">MSGALSGVTDTVGKTGKGLTDTVGNTVQGAGKGASDTVNSATKGVSDSTKGKLQRWESKGECDTDRRAGLGDTAKGATGGATGGSGGAAAGGDPNHLGL</sequence>
<evidence type="ECO:0000313" key="3">
    <source>
        <dbReference type="EMBL" id="TIA36876.1"/>
    </source>
</evidence>
<evidence type="ECO:0000256" key="1">
    <source>
        <dbReference type="SAM" id="MobiDB-lite"/>
    </source>
</evidence>
<evidence type="ECO:0000313" key="5">
    <source>
        <dbReference type="Proteomes" id="UP000308724"/>
    </source>
</evidence>
<reference evidence="4 5" key="1">
    <citation type="submission" date="2018-10" db="EMBL/GenBank/DDBJ databases">
        <title>Fifty Aureobasidium pullulans genomes reveal a recombining polyextremotolerant generalist.</title>
        <authorList>
            <person name="Gostincar C."/>
            <person name="Turk M."/>
            <person name="Zajc J."/>
            <person name="Gunde-Cimerman N."/>
        </authorList>
    </citation>
    <scope>NUCLEOTIDE SEQUENCE [LARGE SCALE GENOMIC DNA]</scope>
    <source>
        <strain evidence="2 4">EXF-11318</strain>
        <strain evidence="3 5">EXF-1645</strain>
    </source>
</reference>
<dbReference type="Proteomes" id="UP000308724">
    <property type="component" value="Unassembled WGS sequence"/>
</dbReference>
<dbReference type="EMBL" id="QZBZ01000094">
    <property type="protein sequence ID" value="TIA36876.1"/>
    <property type="molecule type" value="Genomic_DNA"/>
</dbReference>
<proteinExistence type="predicted"/>
<organism evidence="2 4">
    <name type="scientific">Aureobasidium pullulans</name>
    <name type="common">Black yeast</name>
    <name type="synonym">Pullularia pullulans</name>
    <dbReference type="NCBI Taxonomy" id="5580"/>
    <lineage>
        <taxon>Eukaryota</taxon>
        <taxon>Fungi</taxon>
        <taxon>Dikarya</taxon>
        <taxon>Ascomycota</taxon>
        <taxon>Pezizomycotina</taxon>
        <taxon>Dothideomycetes</taxon>
        <taxon>Dothideomycetidae</taxon>
        <taxon>Dothideales</taxon>
        <taxon>Saccotheciaceae</taxon>
        <taxon>Aureobasidium</taxon>
    </lineage>
</organism>
<dbReference type="Proteomes" id="UP000308014">
    <property type="component" value="Unassembled WGS sequence"/>
</dbReference>
<evidence type="ECO:0000313" key="4">
    <source>
        <dbReference type="Proteomes" id="UP000308014"/>
    </source>
</evidence>
<accession>A0A4S8VK87</accession>